<proteinExistence type="predicted"/>
<keyword evidence="4" id="KW-1185">Reference proteome</keyword>
<feature type="transmembrane region" description="Helical" evidence="2">
    <location>
        <begin position="165"/>
        <end position="188"/>
    </location>
</feature>
<evidence type="ECO:0000256" key="2">
    <source>
        <dbReference type="SAM" id="Phobius"/>
    </source>
</evidence>
<name>A0ABR4D3P0_9PEZI</name>
<dbReference type="GeneID" id="98128590"/>
<reference evidence="3 4" key="1">
    <citation type="journal article" date="2024" name="Commun. Biol.">
        <title>Comparative genomic analysis of thermophilic fungi reveals convergent evolutionary adaptations and gene losses.</title>
        <authorList>
            <person name="Steindorff A.S."/>
            <person name="Aguilar-Pontes M.V."/>
            <person name="Robinson A.J."/>
            <person name="Andreopoulos B."/>
            <person name="LaButti K."/>
            <person name="Kuo A."/>
            <person name="Mondo S."/>
            <person name="Riley R."/>
            <person name="Otillar R."/>
            <person name="Haridas S."/>
            <person name="Lipzen A."/>
            <person name="Grimwood J."/>
            <person name="Schmutz J."/>
            <person name="Clum A."/>
            <person name="Reid I.D."/>
            <person name="Moisan M.C."/>
            <person name="Butler G."/>
            <person name="Nguyen T.T.M."/>
            <person name="Dewar K."/>
            <person name="Conant G."/>
            <person name="Drula E."/>
            <person name="Henrissat B."/>
            <person name="Hansel C."/>
            <person name="Singer S."/>
            <person name="Hutchinson M.I."/>
            <person name="de Vries R.P."/>
            <person name="Natvig D.O."/>
            <person name="Powell A.J."/>
            <person name="Tsang A."/>
            <person name="Grigoriev I.V."/>
        </authorList>
    </citation>
    <scope>NUCLEOTIDE SEQUENCE [LARGE SCALE GENOMIC DNA]</scope>
    <source>
        <strain evidence="3 4">ATCC 22073</strain>
    </source>
</reference>
<feature type="region of interest" description="Disordered" evidence="1">
    <location>
        <begin position="103"/>
        <end position="122"/>
    </location>
</feature>
<dbReference type="RefSeq" id="XP_070863372.1">
    <property type="nucleotide sequence ID" value="XM_071013946.1"/>
</dbReference>
<comment type="caution">
    <text evidence="3">The sequence shown here is derived from an EMBL/GenBank/DDBJ whole genome shotgun (WGS) entry which is preliminary data.</text>
</comment>
<protein>
    <submittedName>
        <fullName evidence="3">Uncharacterized protein</fullName>
    </submittedName>
</protein>
<evidence type="ECO:0000313" key="3">
    <source>
        <dbReference type="EMBL" id="KAL2264645.1"/>
    </source>
</evidence>
<keyword evidence="2" id="KW-0472">Membrane</keyword>
<dbReference type="EMBL" id="JAZGUE010000007">
    <property type="protein sequence ID" value="KAL2264645.1"/>
    <property type="molecule type" value="Genomic_DNA"/>
</dbReference>
<gene>
    <name evidence="3" type="ORF">VTJ83DRAFT_7155</name>
</gene>
<keyword evidence="2" id="KW-0812">Transmembrane</keyword>
<evidence type="ECO:0000313" key="4">
    <source>
        <dbReference type="Proteomes" id="UP001600064"/>
    </source>
</evidence>
<keyword evidence="2" id="KW-1133">Transmembrane helix</keyword>
<sequence>MVARALAARPTPPSALLQLVIPLFGVSSDTDCNCTFKPSQPRRPTSLTHSALLARPEDLAIAIPGASTQARLARQTDNNSVAARREPAEAHCVLVAANQVPCSPETGPADHRGSIRPSTTQTLTPARIGTEPAVRCRYHSPNLQPQQHKRRAETEQPPKMKQNDVIAVIIIVLFILLAAIAFGIYHLVSLARDNMHGTVTTSSESSSSGELAD</sequence>
<evidence type="ECO:0000256" key="1">
    <source>
        <dbReference type="SAM" id="MobiDB-lite"/>
    </source>
</evidence>
<accession>A0ABR4D3P0</accession>
<dbReference type="Proteomes" id="UP001600064">
    <property type="component" value="Unassembled WGS sequence"/>
</dbReference>
<organism evidence="3 4">
    <name type="scientific">Remersonia thermophila</name>
    <dbReference type="NCBI Taxonomy" id="72144"/>
    <lineage>
        <taxon>Eukaryota</taxon>
        <taxon>Fungi</taxon>
        <taxon>Dikarya</taxon>
        <taxon>Ascomycota</taxon>
        <taxon>Pezizomycotina</taxon>
        <taxon>Sordariomycetes</taxon>
        <taxon>Sordariomycetidae</taxon>
        <taxon>Sordariales</taxon>
        <taxon>Sordariales incertae sedis</taxon>
        <taxon>Remersonia</taxon>
    </lineage>
</organism>